<dbReference type="InterPro" id="IPR011330">
    <property type="entry name" value="Glyco_hydro/deAcase_b/a-brl"/>
</dbReference>
<accession>A0A9D1S6K6</accession>
<dbReference type="InterPro" id="IPR028995">
    <property type="entry name" value="Glyco_hydro_57/38_cen_sf"/>
</dbReference>
<dbReference type="SUPFAM" id="SSF88688">
    <property type="entry name" value="Families 57/38 glycoside transferase middle domain"/>
    <property type="match status" value="1"/>
</dbReference>
<dbReference type="GO" id="GO:0030246">
    <property type="term" value="F:carbohydrate binding"/>
    <property type="evidence" value="ECO:0007669"/>
    <property type="project" value="InterPro"/>
</dbReference>
<dbReference type="Pfam" id="PF09261">
    <property type="entry name" value="Alpha-mann_mid"/>
    <property type="match status" value="1"/>
</dbReference>
<dbReference type="Gene3D" id="1.20.1270.50">
    <property type="entry name" value="Glycoside hydrolase family 38, central domain"/>
    <property type="match status" value="1"/>
</dbReference>
<dbReference type="Gene3D" id="2.60.40.1180">
    <property type="entry name" value="Golgi alpha-mannosidase II"/>
    <property type="match status" value="1"/>
</dbReference>
<dbReference type="Gene3D" id="3.20.110.10">
    <property type="entry name" value="Glycoside hydrolase 38, N terminal domain"/>
    <property type="match status" value="1"/>
</dbReference>
<dbReference type="GO" id="GO:0004559">
    <property type="term" value="F:alpha-mannosidase activity"/>
    <property type="evidence" value="ECO:0007669"/>
    <property type="project" value="InterPro"/>
</dbReference>
<dbReference type="AlphaFoldDB" id="A0A9D1S6K6"/>
<dbReference type="InterPro" id="IPR027291">
    <property type="entry name" value="Glyco_hydro_38_N_sf"/>
</dbReference>
<dbReference type="SUPFAM" id="SSF74650">
    <property type="entry name" value="Galactose mutarotase-like"/>
    <property type="match status" value="1"/>
</dbReference>
<dbReference type="Gene3D" id="2.70.98.30">
    <property type="entry name" value="Golgi alpha-mannosidase II, domain 4"/>
    <property type="match status" value="1"/>
</dbReference>
<dbReference type="InterPro" id="IPR000602">
    <property type="entry name" value="Glyco_hydro_38_N"/>
</dbReference>
<feature type="domain" description="Glycoside hydrolase family 38 central" evidence="5">
    <location>
        <begin position="258"/>
        <end position="336"/>
    </location>
</feature>
<dbReference type="InterPro" id="IPR011013">
    <property type="entry name" value="Gal_mutarotase_sf_dom"/>
</dbReference>
<comment type="caution">
    <text evidence="6">The sequence shown here is derived from an EMBL/GenBank/DDBJ whole genome shotgun (WGS) entry which is preliminary data.</text>
</comment>
<evidence type="ECO:0000256" key="4">
    <source>
        <dbReference type="ARBA" id="ARBA00023295"/>
    </source>
</evidence>
<evidence type="ECO:0000256" key="1">
    <source>
        <dbReference type="ARBA" id="ARBA00009792"/>
    </source>
</evidence>
<dbReference type="Pfam" id="PF01074">
    <property type="entry name" value="Glyco_hydro_38N"/>
    <property type="match status" value="1"/>
</dbReference>
<name>A0A9D1S6K6_9FIRM</name>
<keyword evidence="3" id="KW-0378">Hydrolase</keyword>
<dbReference type="GO" id="GO:0046872">
    <property type="term" value="F:metal ion binding"/>
    <property type="evidence" value="ECO:0007669"/>
    <property type="project" value="UniProtKB-KW"/>
</dbReference>
<dbReference type="SUPFAM" id="SSF88713">
    <property type="entry name" value="Glycoside hydrolase/deacetylase"/>
    <property type="match status" value="1"/>
</dbReference>
<dbReference type="SMART" id="SM00872">
    <property type="entry name" value="Alpha-mann_mid"/>
    <property type="match status" value="1"/>
</dbReference>
<gene>
    <name evidence="6" type="ORF">IAB04_07315</name>
</gene>
<keyword evidence="4" id="KW-0326">Glycosidase</keyword>
<organism evidence="6 7">
    <name type="scientific">Candidatus Avimonoglobus intestinipullorum</name>
    <dbReference type="NCBI Taxonomy" id="2840699"/>
    <lineage>
        <taxon>Bacteria</taxon>
        <taxon>Bacillati</taxon>
        <taxon>Bacillota</taxon>
        <taxon>Clostridia</taxon>
        <taxon>Eubacteriales</taxon>
        <taxon>Candidatus Avimonoglobus</taxon>
    </lineage>
</organism>
<dbReference type="CDD" id="cd10789">
    <property type="entry name" value="GH38N_AMII_ER_cytosolic"/>
    <property type="match status" value="1"/>
</dbReference>
<dbReference type="InterPro" id="IPR011682">
    <property type="entry name" value="Glyco_hydro_38_C"/>
</dbReference>
<protein>
    <submittedName>
        <fullName evidence="6">Alpha-mannosidase</fullName>
    </submittedName>
</protein>
<reference evidence="6" key="1">
    <citation type="submission" date="2020-10" db="EMBL/GenBank/DDBJ databases">
        <authorList>
            <person name="Gilroy R."/>
        </authorList>
    </citation>
    <scope>NUCLEOTIDE SEQUENCE</scope>
    <source>
        <strain evidence="6">ChiSjej4B22-9803</strain>
    </source>
</reference>
<dbReference type="InterPro" id="IPR037094">
    <property type="entry name" value="Glyco_hydro_38_cen_sf"/>
</dbReference>
<comment type="similarity">
    <text evidence="1">Belongs to the glycosyl hydrolase 38 family.</text>
</comment>
<dbReference type="InterPro" id="IPR015341">
    <property type="entry name" value="Glyco_hydro_38_cen"/>
</dbReference>
<evidence type="ECO:0000313" key="6">
    <source>
        <dbReference type="EMBL" id="HIU49159.1"/>
    </source>
</evidence>
<evidence type="ECO:0000259" key="5">
    <source>
        <dbReference type="SMART" id="SM00872"/>
    </source>
</evidence>
<dbReference type="Proteomes" id="UP000824111">
    <property type="component" value="Unassembled WGS sequence"/>
</dbReference>
<sequence length="796" mass="90413">MAYLHLIGNAHLDPVWLWRWQEGFSEILATFRSALDRMKDFPDFKFTSACAVYYEWVEKIDPAMFEEIRQRVAEGRWNIAGGWYLQPDCNIPDGESFARHALLAQRYFKEKFGVMAKTGYNVDSFGHNASLPQILKKSGMSNYVFMRPSEGETDIQEHVFRWKSPDGSEVTAFRIPKVYNIDLSRLEILHEIKEKAESENRDYMAFYGVGNHGGGPTIRLIDEMNKLDIPDMVYSTPDDYFEHLNKDGLTVIADELQHHARGCYSLGTFIKTNNRRCESSLLAAERFCVMAKRLVQADYPHKKLTKAWKNLLFNQFHDILGGCIIKSAYRDAGYLYGETMSITEQETHAALQKISGHIDTLQGESLPAYKTHDHWQMWQHEVLGTPVVVFNPHMWAVKAVVEVGGTVTKVTDCRNDEIPFQRVRGEQTNVEDKYKTAFLAEVAPYGYAVYRFFSEKPCEAAFQNELRTEQYALENSVIRVEFDRRTGDVCRFYDKKNGKELISKPCSAVVLDETESDAWAHNKVCLGVEIGSFDTPECSIIEEGPVRATMRVQTRYADSLLQRDYTITCGSDMVTVKTKVDFHEKHRVLKFCFPVMDAAVTAKIPFGAISRKTEKSEEPCGSWIAAGGLVVANDSKYGYDVLDGAVRLTVLRSAIYADHYGSRDALCEYMEQGVHECSYAIFPYKSNAHAQRRADELNIGVYTVLTGFHGGTLPQEGSYFHTDAENIIVTAVKEGEDGGDILRFYEADGKNSEMRLTLFDKEYKMDVAHNEIITLSSDGSVCNLLEYTEEEGCIPE</sequence>
<dbReference type="EMBL" id="DVND01000184">
    <property type="protein sequence ID" value="HIU49159.1"/>
    <property type="molecule type" value="Genomic_DNA"/>
</dbReference>
<dbReference type="Pfam" id="PF17677">
    <property type="entry name" value="Glyco_hydro38C2"/>
    <property type="match status" value="1"/>
</dbReference>
<evidence type="ECO:0000256" key="2">
    <source>
        <dbReference type="ARBA" id="ARBA00022723"/>
    </source>
</evidence>
<proteinExistence type="inferred from homology"/>
<dbReference type="GO" id="GO:0006013">
    <property type="term" value="P:mannose metabolic process"/>
    <property type="evidence" value="ECO:0007669"/>
    <property type="project" value="InterPro"/>
</dbReference>
<dbReference type="PANTHER" id="PTHR46017:SF1">
    <property type="entry name" value="ALPHA-MANNOSIDASE 2C1"/>
    <property type="match status" value="1"/>
</dbReference>
<evidence type="ECO:0000313" key="7">
    <source>
        <dbReference type="Proteomes" id="UP000824111"/>
    </source>
</evidence>
<keyword evidence="2" id="KW-0479">Metal-binding</keyword>
<dbReference type="InterPro" id="IPR013780">
    <property type="entry name" value="Glyco_hydro_b"/>
</dbReference>
<reference evidence="6" key="2">
    <citation type="journal article" date="2021" name="PeerJ">
        <title>Extensive microbial diversity within the chicken gut microbiome revealed by metagenomics and culture.</title>
        <authorList>
            <person name="Gilroy R."/>
            <person name="Ravi A."/>
            <person name="Getino M."/>
            <person name="Pursley I."/>
            <person name="Horton D.L."/>
            <person name="Alikhan N.F."/>
            <person name="Baker D."/>
            <person name="Gharbi K."/>
            <person name="Hall N."/>
            <person name="Watson M."/>
            <person name="Adriaenssens E.M."/>
            <person name="Foster-Nyarko E."/>
            <person name="Jarju S."/>
            <person name="Secka A."/>
            <person name="Antonio M."/>
            <person name="Oren A."/>
            <person name="Chaudhuri R.R."/>
            <person name="La Ragione R."/>
            <person name="Hildebrand F."/>
            <person name="Pallen M.J."/>
        </authorList>
    </citation>
    <scope>NUCLEOTIDE SEQUENCE</scope>
    <source>
        <strain evidence="6">ChiSjej4B22-9803</strain>
    </source>
</reference>
<dbReference type="InterPro" id="IPR041147">
    <property type="entry name" value="GH38_C"/>
</dbReference>
<dbReference type="GO" id="GO:0009313">
    <property type="term" value="P:oligosaccharide catabolic process"/>
    <property type="evidence" value="ECO:0007669"/>
    <property type="project" value="TreeGrafter"/>
</dbReference>
<evidence type="ECO:0000256" key="3">
    <source>
        <dbReference type="ARBA" id="ARBA00022801"/>
    </source>
</evidence>
<dbReference type="Pfam" id="PF07748">
    <property type="entry name" value="Glyco_hydro_38C"/>
    <property type="match status" value="1"/>
</dbReference>
<dbReference type="PANTHER" id="PTHR46017">
    <property type="entry name" value="ALPHA-MANNOSIDASE 2C1"/>
    <property type="match status" value="1"/>
</dbReference>